<dbReference type="Proteomes" id="UP000762676">
    <property type="component" value="Unassembled WGS sequence"/>
</dbReference>
<protein>
    <submittedName>
        <fullName evidence="1">Uncharacterized protein</fullName>
    </submittedName>
</protein>
<dbReference type="AlphaFoldDB" id="A0AAV4H1R0"/>
<reference evidence="1 2" key="1">
    <citation type="journal article" date="2021" name="Elife">
        <title>Chloroplast acquisition without the gene transfer in kleptoplastic sea slugs, Plakobranchus ocellatus.</title>
        <authorList>
            <person name="Maeda T."/>
            <person name="Takahashi S."/>
            <person name="Yoshida T."/>
            <person name="Shimamura S."/>
            <person name="Takaki Y."/>
            <person name="Nagai Y."/>
            <person name="Toyoda A."/>
            <person name="Suzuki Y."/>
            <person name="Arimoto A."/>
            <person name="Ishii H."/>
            <person name="Satoh N."/>
            <person name="Nishiyama T."/>
            <person name="Hasebe M."/>
            <person name="Maruyama T."/>
            <person name="Minagawa J."/>
            <person name="Obokata J."/>
            <person name="Shigenobu S."/>
        </authorList>
    </citation>
    <scope>NUCLEOTIDE SEQUENCE [LARGE SCALE GENOMIC DNA]</scope>
</reference>
<evidence type="ECO:0000313" key="2">
    <source>
        <dbReference type="Proteomes" id="UP000762676"/>
    </source>
</evidence>
<keyword evidence="2" id="KW-1185">Reference proteome</keyword>
<comment type="caution">
    <text evidence="1">The sequence shown here is derived from an EMBL/GenBank/DDBJ whole genome shotgun (WGS) entry which is preliminary data.</text>
</comment>
<sequence>MSAKLRHVPQLSYVKPSNFSTANLFKVPTIYVLTRLCSSSAGSSHPHRIAIVVYAVHHVSMSHLSAVPGRLAIFYAVLPLAFLPSRNIC</sequence>
<gene>
    <name evidence="1" type="ORF">ElyMa_004328500</name>
</gene>
<proteinExistence type="predicted"/>
<accession>A0AAV4H1R0</accession>
<name>A0AAV4H1R0_9GAST</name>
<evidence type="ECO:0000313" key="1">
    <source>
        <dbReference type="EMBL" id="GFR91457.1"/>
    </source>
</evidence>
<dbReference type="EMBL" id="BMAT01008732">
    <property type="protein sequence ID" value="GFR91457.1"/>
    <property type="molecule type" value="Genomic_DNA"/>
</dbReference>
<organism evidence="1 2">
    <name type="scientific">Elysia marginata</name>
    <dbReference type="NCBI Taxonomy" id="1093978"/>
    <lineage>
        <taxon>Eukaryota</taxon>
        <taxon>Metazoa</taxon>
        <taxon>Spiralia</taxon>
        <taxon>Lophotrochozoa</taxon>
        <taxon>Mollusca</taxon>
        <taxon>Gastropoda</taxon>
        <taxon>Heterobranchia</taxon>
        <taxon>Euthyneura</taxon>
        <taxon>Panpulmonata</taxon>
        <taxon>Sacoglossa</taxon>
        <taxon>Placobranchoidea</taxon>
        <taxon>Plakobranchidae</taxon>
        <taxon>Elysia</taxon>
    </lineage>
</organism>